<reference evidence="1 2" key="1">
    <citation type="submission" date="2016-03" db="EMBL/GenBank/DDBJ databases">
        <title>Comparative genomics of the ectomycorrhizal sister species Rhizopogon vinicolor and Rhizopogon vesiculosus (Basidiomycota: Boletales) reveals a divergence of the mating type B locus.</title>
        <authorList>
            <person name="Mujic A.B."/>
            <person name="Kuo A."/>
            <person name="Tritt A."/>
            <person name="Lipzen A."/>
            <person name="Chen C."/>
            <person name="Johnson J."/>
            <person name="Sharma A."/>
            <person name="Barry K."/>
            <person name="Grigoriev I.V."/>
            <person name="Spatafora J.W."/>
        </authorList>
    </citation>
    <scope>NUCLEOTIDE SEQUENCE [LARGE SCALE GENOMIC DNA]</scope>
    <source>
        <strain evidence="1 2">AM-OR11-056</strain>
    </source>
</reference>
<organism evidence="1 2">
    <name type="scientific">Rhizopogon vesiculosus</name>
    <dbReference type="NCBI Taxonomy" id="180088"/>
    <lineage>
        <taxon>Eukaryota</taxon>
        <taxon>Fungi</taxon>
        <taxon>Dikarya</taxon>
        <taxon>Basidiomycota</taxon>
        <taxon>Agaricomycotina</taxon>
        <taxon>Agaricomycetes</taxon>
        <taxon>Agaricomycetidae</taxon>
        <taxon>Boletales</taxon>
        <taxon>Suillineae</taxon>
        <taxon>Rhizopogonaceae</taxon>
        <taxon>Rhizopogon</taxon>
    </lineage>
</organism>
<dbReference type="AlphaFoldDB" id="A0A1J8QDG4"/>
<gene>
    <name evidence="1" type="ORF">AZE42_03958</name>
</gene>
<dbReference type="Proteomes" id="UP000183567">
    <property type="component" value="Unassembled WGS sequence"/>
</dbReference>
<dbReference type="EMBL" id="LVVM01005090">
    <property type="protein sequence ID" value="OJA11392.1"/>
    <property type="molecule type" value="Genomic_DNA"/>
</dbReference>
<keyword evidence="2" id="KW-1185">Reference proteome</keyword>
<proteinExistence type="predicted"/>
<name>A0A1J8QDG4_9AGAM</name>
<evidence type="ECO:0000313" key="2">
    <source>
        <dbReference type="Proteomes" id="UP000183567"/>
    </source>
</evidence>
<sequence length="62" mass="6862">MLRLLFSEIVLDAHERRRPGNLAAVLPMMHRSDVSDLESPVCASFRAVPGLDEEGVQDVEDA</sequence>
<comment type="caution">
    <text evidence="1">The sequence shown here is derived from an EMBL/GenBank/DDBJ whole genome shotgun (WGS) entry which is preliminary data.</text>
</comment>
<evidence type="ECO:0000313" key="1">
    <source>
        <dbReference type="EMBL" id="OJA11392.1"/>
    </source>
</evidence>
<accession>A0A1J8QDG4</accession>
<protein>
    <submittedName>
        <fullName evidence="1">Uncharacterized protein</fullName>
    </submittedName>
</protein>